<accession>A0ABQ8T0C7</accession>
<dbReference type="Pfam" id="PF00643">
    <property type="entry name" value="zf-B_box"/>
    <property type="match status" value="1"/>
</dbReference>
<dbReference type="Gene3D" id="3.40.50.300">
    <property type="entry name" value="P-loop containing nucleotide triphosphate hydrolases"/>
    <property type="match status" value="1"/>
</dbReference>
<dbReference type="Pfam" id="PF00025">
    <property type="entry name" value="Arf"/>
    <property type="match status" value="1"/>
</dbReference>
<evidence type="ECO:0000256" key="4">
    <source>
        <dbReference type="ARBA" id="ARBA00022786"/>
    </source>
</evidence>
<dbReference type="SUPFAM" id="SSF57850">
    <property type="entry name" value="RING/U-box"/>
    <property type="match status" value="1"/>
</dbReference>
<evidence type="ECO:0000256" key="5">
    <source>
        <dbReference type="ARBA" id="ARBA00022833"/>
    </source>
</evidence>
<dbReference type="InterPro" id="IPR013083">
    <property type="entry name" value="Znf_RING/FYVE/PHD"/>
</dbReference>
<dbReference type="PANTHER" id="PTHR11711">
    <property type="entry name" value="ADP RIBOSYLATION FACTOR-RELATED"/>
    <property type="match status" value="1"/>
</dbReference>
<keyword evidence="6" id="KW-0342">GTP-binding</keyword>
<dbReference type="CDD" id="cd16645">
    <property type="entry name" value="mRING-HC-C3HC3D_TRIM23_C-IX"/>
    <property type="match status" value="1"/>
</dbReference>
<dbReference type="InterPro" id="IPR006689">
    <property type="entry name" value="Small_GTPase_ARF/SAR"/>
</dbReference>
<dbReference type="SUPFAM" id="SSF57845">
    <property type="entry name" value="B-box zinc-binding domain"/>
    <property type="match status" value="1"/>
</dbReference>
<evidence type="ECO:0000256" key="7">
    <source>
        <dbReference type="PROSITE-ProRule" id="PRU00024"/>
    </source>
</evidence>
<feature type="domain" description="B box-type" evidence="9">
    <location>
        <begin position="120"/>
        <end position="166"/>
    </location>
</feature>
<evidence type="ECO:0000259" key="8">
    <source>
        <dbReference type="PROSITE" id="PS50089"/>
    </source>
</evidence>
<organism evidence="11 12">
    <name type="scientific">Periplaneta americana</name>
    <name type="common">American cockroach</name>
    <name type="synonym">Blatta americana</name>
    <dbReference type="NCBI Taxonomy" id="6978"/>
    <lineage>
        <taxon>Eukaryota</taxon>
        <taxon>Metazoa</taxon>
        <taxon>Ecdysozoa</taxon>
        <taxon>Arthropoda</taxon>
        <taxon>Hexapoda</taxon>
        <taxon>Insecta</taxon>
        <taxon>Pterygota</taxon>
        <taxon>Neoptera</taxon>
        <taxon>Polyneoptera</taxon>
        <taxon>Dictyoptera</taxon>
        <taxon>Blattodea</taxon>
        <taxon>Blattoidea</taxon>
        <taxon>Blattidae</taxon>
        <taxon>Blattinae</taxon>
        <taxon>Periplaneta</taxon>
    </lineage>
</organism>
<proteinExistence type="predicted"/>
<keyword evidence="4" id="KW-0833">Ubl conjugation pathway</keyword>
<dbReference type="PROSITE" id="PS51417">
    <property type="entry name" value="ARF"/>
    <property type="match status" value="1"/>
</dbReference>
<dbReference type="CDD" id="cd19774">
    <property type="entry name" value="Bbox2_TRIM23_C-IX_rpt2"/>
    <property type="match status" value="1"/>
</dbReference>
<dbReference type="InterPro" id="IPR013087">
    <property type="entry name" value="Znf_C2H2_type"/>
</dbReference>
<dbReference type="CDD" id="cd19773">
    <property type="entry name" value="Bbox2_TRIM23_C-IX_rpt1"/>
    <property type="match status" value="1"/>
</dbReference>
<dbReference type="NCBIfam" id="TIGR00231">
    <property type="entry name" value="small_GTP"/>
    <property type="match status" value="1"/>
</dbReference>
<gene>
    <name evidence="11" type="primary">TRIM23</name>
    <name evidence="11" type="ORF">ANN_07831</name>
</gene>
<feature type="domain" description="C2H2-type" evidence="10">
    <location>
        <begin position="143"/>
        <end position="170"/>
    </location>
</feature>
<sequence length="566" mass="63942">MAGEIDHFNSYTFTRPTKSNSKANVLECRVCEDVFGLQGDKVPRLLYCGHTVCHACLLRLPLRDNAVQCPFDRQPTPVGNSGVWGLKKNFALLELLERLQYTHERATLFYTADLLEKERQLSIHCDENEQHIAVLYCTVCTSHLCEECSELTHATRTLARHRRVPLSDKPREKPKCPSHPSHVAEFTCLEDDCQTLQSGPGPIMCFICKDYGRHKNHKHALVETEAENVRATVINAVQHMRKFMEEMSETVHKLEQVVQRLEGTAGGEGGTADLARARVQTYFQQLRETLQLQEAAAMTAVDTHIRERLCSLRQLQEDLATSLSQVAGVCVQCEQTIQQDDTRVLTAAREIKEALSSIEKQQQQYSELSPEQLQPDPSIPITFTKDNRVHIGPKIEMRVVTLGLDGAGKTSILFKLKQNEFMTMIPTIGFNVETVEYKNLKFTIWDVGGQHKLRPLWKHYYLNTQAVVFVIDSSNHDRLAEAHSELAKLMSEKELKDASLLILANKQDIPGCATIEELTEQFTLYKLCCGRSWHIQACDAQSGTGLHDGLDWLSRQLVAAGVYDIS</sequence>
<dbReference type="PROSITE" id="PS00518">
    <property type="entry name" value="ZF_RING_1"/>
    <property type="match status" value="1"/>
</dbReference>
<dbReference type="EMBL" id="JAJSOF020000017">
    <property type="protein sequence ID" value="KAJ4439703.1"/>
    <property type="molecule type" value="Genomic_DNA"/>
</dbReference>
<protein>
    <submittedName>
        <fullName evidence="11">E3 ubiquitin-protein ligase trim23</fullName>
    </submittedName>
</protein>
<keyword evidence="1" id="KW-0479">Metal-binding</keyword>
<dbReference type="PROSITE" id="PS50157">
    <property type="entry name" value="ZINC_FINGER_C2H2_2"/>
    <property type="match status" value="1"/>
</dbReference>
<evidence type="ECO:0000313" key="11">
    <source>
        <dbReference type="EMBL" id="KAJ4439703.1"/>
    </source>
</evidence>
<dbReference type="Gene3D" id="3.30.40.10">
    <property type="entry name" value="Zinc/RING finger domain, C3HC4 (zinc finger)"/>
    <property type="match status" value="1"/>
</dbReference>
<keyword evidence="5" id="KW-0862">Zinc</keyword>
<dbReference type="InterPro" id="IPR017907">
    <property type="entry name" value="Znf_RING_CS"/>
</dbReference>
<evidence type="ECO:0000256" key="1">
    <source>
        <dbReference type="ARBA" id="ARBA00022723"/>
    </source>
</evidence>
<dbReference type="SMART" id="SM00178">
    <property type="entry name" value="SAR"/>
    <property type="match status" value="1"/>
</dbReference>
<dbReference type="SUPFAM" id="SSF52540">
    <property type="entry name" value="P-loop containing nucleoside triphosphate hydrolases"/>
    <property type="match status" value="1"/>
</dbReference>
<evidence type="ECO:0000259" key="10">
    <source>
        <dbReference type="PROSITE" id="PS50157"/>
    </source>
</evidence>
<dbReference type="Pfam" id="PF13445">
    <property type="entry name" value="zf-RING_UBOX"/>
    <property type="match status" value="1"/>
</dbReference>
<keyword evidence="3 7" id="KW-0863">Zinc-finger</keyword>
<dbReference type="SMART" id="SM00184">
    <property type="entry name" value="RING"/>
    <property type="match status" value="1"/>
</dbReference>
<dbReference type="Proteomes" id="UP001148838">
    <property type="component" value="Unassembled WGS sequence"/>
</dbReference>
<dbReference type="SMART" id="SM00177">
    <property type="entry name" value="ARF"/>
    <property type="match status" value="1"/>
</dbReference>
<dbReference type="Gene3D" id="3.30.160.60">
    <property type="entry name" value="Classic Zinc Finger"/>
    <property type="match status" value="1"/>
</dbReference>
<keyword evidence="2" id="KW-0547">Nucleotide-binding</keyword>
<dbReference type="InterPro" id="IPR003649">
    <property type="entry name" value="Bbox_C"/>
</dbReference>
<dbReference type="PROSITE" id="PS50119">
    <property type="entry name" value="ZF_BBOX"/>
    <property type="match status" value="1"/>
</dbReference>
<reference evidence="11 12" key="1">
    <citation type="journal article" date="2022" name="Allergy">
        <title>Genome assembly and annotation of Periplaneta americana reveal a comprehensive cockroach allergen profile.</title>
        <authorList>
            <person name="Wang L."/>
            <person name="Xiong Q."/>
            <person name="Saelim N."/>
            <person name="Wang L."/>
            <person name="Nong W."/>
            <person name="Wan A.T."/>
            <person name="Shi M."/>
            <person name="Liu X."/>
            <person name="Cao Q."/>
            <person name="Hui J.H.L."/>
            <person name="Sookrung N."/>
            <person name="Leung T.F."/>
            <person name="Tungtrongchitr A."/>
            <person name="Tsui S.K.W."/>
        </authorList>
    </citation>
    <scope>NUCLEOTIDE SEQUENCE [LARGE SCALE GENOMIC DNA]</scope>
    <source>
        <strain evidence="11">PWHHKU_190912</strain>
    </source>
</reference>
<keyword evidence="12" id="KW-1185">Reference proteome</keyword>
<evidence type="ECO:0000256" key="3">
    <source>
        <dbReference type="ARBA" id="ARBA00022771"/>
    </source>
</evidence>
<feature type="domain" description="RING-type" evidence="8">
    <location>
        <begin position="28"/>
        <end position="73"/>
    </location>
</feature>
<dbReference type="InterPro" id="IPR027417">
    <property type="entry name" value="P-loop_NTPase"/>
</dbReference>
<comment type="caution">
    <text evidence="11">The sequence shown here is derived from an EMBL/GenBank/DDBJ whole genome shotgun (WGS) entry which is preliminary data.</text>
</comment>
<dbReference type="InterPro" id="IPR027370">
    <property type="entry name" value="Znf-RING_euk"/>
</dbReference>
<dbReference type="SMART" id="SM00336">
    <property type="entry name" value="BBOX"/>
    <property type="match status" value="2"/>
</dbReference>
<dbReference type="SMART" id="SM00502">
    <property type="entry name" value="BBC"/>
    <property type="match status" value="1"/>
</dbReference>
<dbReference type="InterPro" id="IPR001841">
    <property type="entry name" value="Znf_RING"/>
</dbReference>
<dbReference type="PROSITE" id="PS50089">
    <property type="entry name" value="ZF_RING_2"/>
    <property type="match status" value="1"/>
</dbReference>
<name>A0ABQ8T0C7_PERAM</name>
<dbReference type="PRINTS" id="PR00328">
    <property type="entry name" value="SAR1GTPBP"/>
</dbReference>
<evidence type="ECO:0000256" key="2">
    <source>
        <dbReference type="ARBA" id="ARBA00022741"/>
    </source>
</evidence>
<dbReference type="SMART" id="SM00175">
    <property type="entry name" value="RAB"/>
    <property type="match status" value="1"/>
</dbReference>
<evidence type="ECO:0000256" key="6">
    <source>
        <dbReference type="ARBA" id="ARBA00023134"/>
    </source>
</evidence>
<dbReference type="InterPro" id="IPR000315">
    <property type="entry name" value="Znf_B-box"/>
</dbReference>
<evidence type="ECO:0000313" key="12">
    <source>
        <dbReference type="Proteomes" id="UP001148838"/>
    </source>
</evidence>
<evidence type="ECO:0000259" key="9">
    <source>
        <dbReference type="PROSITE" id="PS50119"/>
    </source>
</evidence>
<dbReference type="InterPro" id="IPR005225">
    <property type="entry name" value="Small_GTP-bd"/>
</dbReference>
<dbReference type="InterPro" id="IPR024156">
    <property type="entry name" value="Small_GTPase_ARF"/>
</dbReference>